<dbReference type="eggNOG" id="COG3391">
    <property type="taxonomic scope" value="Bacteria"/>
</dbReference>
<evidence type="ECO:0000256" key="1">
    <source>
        <dbReference type="ARBA" id="ARBA00022729"/>
    </source>
</evidence>
<dbReference type="PROSITE" id="PS51257">
    <property type="entry name" value="PROKAR_LIPOPROTEIN"/>
    <property type="match status" value="1"/>
</dbReference>
<organism evidence="5 6">
    <name type="scientific">Amycolatopsis mediterranei (strain U-32)</name>
    <dbReference type="NCBI Taxonomy" id="749927"/>
    <lineage>
        <taxon>Bacteria</taxon>
        <taxon>Bacillati</taxon>
        <taxon>Actinomycetota</taxon>
        <taxon>Actinomycetes</taxon>
        <taxon>Pseudonocardiales</taxon>
        <taxon>Pseudonocardiaceae</taxon>
        <taxon>Amycolatopsis</taxon>
    </lineage>
</organism>
<dbReference type="InterPro" id="IPR051200">
    <property type="entry name" value="Host-pathogen_enzymatic-act"/>
</dbReference>
<dbReference type="Pfam" id="PF21783">
    <property type="entry name" value="YNCE"/>
    <property type="match status" value="1"/>
</dbReference>
<accession>A0A0H3D343</accession>
<evidence type="ECO:0000259" key="4">
    <source>
        <dbReference type="Pfam" id="PF21783"/>
    </source>
</evidence>
<dbReference type="GeneID" id="92871338"/>
<evidence type="ECO:0000256" key="3">
    <source>
        <dbReference type="SAM" id="SignalP"/>
    </source>
</evidence>
<dbReference type="OrthoDB" id="145213at2"/>
<name>A0A0H3D343_AMYMU</name>
<feature type="chain" id="PRO_5039486217" evidence="3">
    <location>
        <begin position="21"/>
        <end position="397"/>
    </location>
</feature>
<feature type="domain" description="YNCE-like beta-propeller" evidence="4">
    <location>
        <begin position="262"/>
        <end position="380"/>
    </location>
</feature>
<dbReference type="AlphaFoldDB" id="A0A0H3D343"/>
<dbReference type="SUPFAM" id="SSF50974">
    <property type="entry name" value="Nitrous oxide reductase, N-terminal domain"/>
    <property type="match status" value="1"/>
</dbReference>
<protein>
    <submittedName>
        <fullName evidence="5">YVTN beta-propeller repeat-containing protein</fullName>
    </submittedName>
</protein>
<dbReference type="Proteomes" id="UP000000328">
    <property type="component" value="Chromosome"/>
</dbReference>
<dbReference type="PATRIC" id="fig|749927.5.peg.3704"/>
<evidence type="ECO:0000256" key="2">
    <source>
        <dbReference type="SAM" id="MobiDB-lite"/>
    </source>
</evidence>
<evidence type="ECO:0000313" key="6">
    <source>
        <dbReference type="Proteomes" id="UP000000328"/>
    </source>
</evidence>
<feature type="compositionally biased region" description="Pro residues" evidence="2">
    <location>
        <begin position="43"/>
        <end position="52"/>
    </location>
</feature>
<dbReference type="Gene3D" id="2.130.10.10">
    <property type="entry name" value="YVTN repeat-like/Quinoprotein amine dehydrogenase"/>
    <property type="match status" value="2"/>
</dbReference>
<feature type="signal peptide" evidence="3">
    <location>
        <begin position="1"/>
        <end position="20"/>
    </location>
</feature>
<dbReference type="KEGG" id="amd:AMED_3585"/>
<dbReference type="PANTHER" id="PTHR47197:SF3">
    <property type="entry name" value="DIHYDRO-HEME D1 DEHYDROGENASE"/>
    <property type="match status" value="1"/>
</dbReference>
<proteinExistence type="predicted"/>
<dbReference type="RefSeq" id="WP_013225442.1">
    <property type="nucleotide sequence ID" value="NC_014318.1"/>
</dbReference>
<dbReference type="InterPro" id="IPR011045">
    <property type="entry name" value="N2O_reductase_N"/>
</dbReference>
<reference evidence="5 6" key="1">
    <citation type="journal article" date="2010" name="Cell Res.">
        <title>Complete genome sequence of the rifamycin SV-producing Amycolatopsis mediterranei U32 revealed its genetic characteristics in phylogeny and metabolism.</title>
        <authorList>
            <person name="Zhao W."/>
            <person name="Zhong Y."/>
            <person name="Yuan H."/>
            <person name="Wang J."/>
            <person name="Zheng H."/>
            <person name="Wang Y."/>
            <person name="Cen X."/>
            <person name="Xu F."/>
            <person name="Bai J."/>
            <person name="Han X."/>
            <person name="Lu G."/>
            <person name="Zhu Y."/>
            <person name="Shao Z."/>
            <person name="Yan H."/>
            <person name="Li C."/>
            <person name="Peng N."/>
            <person name="Zhang Z."/>
            <person name="Zhang Y."/>
            <person name="Lin W."/>
            <person name="Fan Y."/>
            <person name="Qin Z."/>
            <person name="Hu Y."/>
            <person name="Zhu B."/>
            <person name="Wang S."/>
            <person name="Ding X."/>
            <person name="Zhao G.P."/>
        </authorList>
    </citation>
    <scope>NUCLEOTIDE SEQUENCE [LARGE SCALE GENOMIC DNA]</scope>
    <source>
        <strain evidence="6">U-32</strain>
    </source>
</reference>
<dbReference type="EMBL" id="CP002000">
    <property type="protein sequence ID" value="ADJ45370.1"/>
    <property type="molecule type" value="Genomic_DNA"/>
</dbReference>
<keyword evidence="1 3" id="KW-0732">Signal</keyword>
<dbReference type="PANTHER" id="PTHR47197">
    <property type="entry name" value="PROTEIN NIRF"/>
    <property type="match status" value="1"/>
</dbReference>
<feature type="region of interest" description="Disordered" evidence="2">
    <location>
        <begin position="23"/>
        <end position="52"/>
    </location>
</feature>
<dbReference type="InterPro" id="IPR015943">
    <property type="entry name" value="WD40/YVTN_repeat-like_dom_sf"/>
</dbReference>
<evidence type="ECO:0000313" key="5">
    <source>
        <dbReference type="EMBL" id="ADJ45370.1"/>
    </source>
</evidence>
<sequence>MRVRLTAVVLSLALAAGCSSGTGSDMSGMPGMSGGPGTSVPHLPTPPVPALNPLPGMPGVPDPHDVDAAAGAGMLSPAVAGDKPLVYVPHSGSGDVWVIDPATFRVVAKYPAGKELQHVVPSWDLRTLYATDDRGDHVLPFDPKTGLPGKAFPVVDPYNMYFTPDGQYAISVAERLRKLVWYDPHTWQVHDETPVPECAGIDHADFSPDGRTAVFTCEFAGRAAVVDVASHHLLRMIDMPHRNTKMGPQDIKLAPDGSVYYIADSDANGLWVLDGAATKVLRFIPTGRGAHGLYLSRDAKQLYVTNRHEGSVSVLDAYTGAPVTTWHIPGGGSPDMGNVTADGTQLWLSGRYDRVVYVLSTKDGSLLAKIPVGNEPHGLCVWPQPGRYSLGHTGITR</sequence>
<gene>
    <name evidence="5" type="ordered locus">AMED_3585</name>
</gene>
<dbReference type="InterPro" id="IPR048433">
    <property type="entry name" value="YNCE-like_beta-prop"/>
</dbReference>
<dbReference type="HOGENOM" id="CLU_009318_1_0_11"/>